<comment type="caution">
    <text evidence="7">The sequence shown here is derived from an EMBL/GenBank/DDBJ whole genome shotgun (WGS) entry which is preliminary data.</text>
</comment>
<organism evidence="7 8">
    <name type="scientific">Chytriomyces confervae</name>
    <dbReference type="NCBI Taxonomy" id="246404"/>
    <lineage>
        <taxon>Eukaryota</taxon>
        <taxon>Fungi</taxon>
        <taxon>Fungi incertae sedis</taxon>
        <taxon>Chytridiomycota</taxon>
        <taxon>Chytridiomycota incertae sedis</taxon>
        <taxon>Chytridiomycetes</taxon>
        <taxon>Chytridiales</taxon>
        <taxon>Chytriomycetaceae</taxon>
        <taxon>Chytriomyces</taxon>
    </lineage>
</organism>
<dbReference type="PROSITE" id="PS51821">
    <property type="entry name" value="VELVET"/>
    <property type="match status" value="1"/>
</dbReference>
<feature type="region of interest" description="Disordered" evidence="5">
    <location>
        <begin position="317"/>
        <end position="357"/>
    </location>
</feature>
<keyword evidence="8" id="KW-1185">Reference proteome</keyword>
<comment type="subcellular location">
    <subcellularLocation>
        <location evidence="1">Nucleus</location>
    </subcellularLocation>
</comment>
<reference evidence="7 8" key="1">
    <citation type="journal article" date="2019" name="Sci. Rep.">
        <title>Comparative genomics of chytrid fungi reveal insights into the obligate biotrophic and pathogenic lifestyle of Synchytrium endobioticum.</title>
        <authorList>
            <person name="van de Vossenberg B.T.L.H."/>
            <person name="Warris S."/>
            <person name="Nguyen H.D.T."/>
            <person name="van Gent-Pelzer M.P.E."/>
            <person name="Joly D.L."/>
            <person name="van de Geest H.C."/>
            <person name="Bonants P.J.M."/>
            <person name="Smith D.S."/>
            <person name="Levesque C.A."/>
            <person name="van der Lee T.A.J."/>
        </authorList>
    </citation>
    <scope>NUCLEOTIDE SEQUENCE [LARGE SCALE GENOMIC DNA]</scope>
    <source>
        <strain evidence="7 8">CBS 675.73</strain>
    </source>
</reference>
<dbReference type="PANTHER" id="PTHR33572">
    <property type="entry name" value="SPORE DEVELOPMENT REGULATOR VOSA"/>
    <property type="match status" value="1"/>
</dbReference>
<evidence type="ECO:0000256" key="5">
    <source>
        <dbReference type="SAM" id="MobiDB-lite"/>
    </source>
</evidence>
<keyword evidence="4" id="KW-0539">Nucleus</keyword>
<keyword evidence="2" id="KW-0805">Transcription regulation</keyword>
<gene>
    <name evidence="7" type="ORF">CcCBS67573_g07087</name>
</gene>
<evidence type="ECO:0000256" key="2">
    <source>
        <dbReference type="ARBA" id="ARBA00023015"/>
    </source>
</evidence>
<dbReference type="AlphaFoldDB" id="A0A507EXA2"/>
<dbReference type="GO" id="GO:0005634">
    <property type="term" value="C:nucleus"/>
    <property type="evidence" value="ECO:0007669"/>
    <property type="project" value="UniProtKB-SubCell"/>
</dbReference>
<feature type="non-terminal residue" evidence="7">
    <location>
        <position position="428"/>
    </location>
</feature>
<name>A0A507EXA2_9FUNG</name>
<evidence type="ECO:0000256" key="3">
    <source>
        <dbReference type="ARBA" id="ARBA00023163"/>
    </source>
</evidence>
<dbReference type="Gene3D" id="2.60.40.3960">
    <property type="entry name" value="Velvet domain"/>
    <property type="match status" value="2"/>
</dbReference>
<dbReference type="InterPro" id="IPR021740">
    <property type="entry name" value="Velvet"/>
</dbReference>
<evidence type="ECO:0000259" key="6">
    <source>
        <dbReference type="PROSITE" id="PS51821"/>
    </source>
</evidence>
<sequence>MHTHQQSANANGIQLTVVQQPQRARVCGFSIHDRRSVQPPPIIEIKGVELDGTTPLVMFVTLWSRDLQNNLSYSHKSAPPFAYIPIQPEDGQNNGTPQLYNVEITEGYIHAQLLIGSLVCEAMDLTDANNKRGLFFCFPDLAIRCSGYFRLRFEAYHLGRQGPPLGWAVSDVFQTHCFGTRTLASNTPLSAKRQLDVLPHIYRTHERTLHISNLSMASESVRLDIVQHPKIARVCGFSIPDRRPIQPPPVIKVTGCEYVDSTAPLVLFASLWSRDLQHNLSYSHKAAPPFSYYRIPDNNTASASSSDAAIAAEHANLSTHPVNPPPLPQPHRHQQNPQSATSSSPHTTTTTIPRPKYNVEITEGYTQSLLLVGSLVSESMDLITPENEKGVFFVFGDLAIRSSGFFRLKFELFHLGRQGPALASAVSD</sequence>
<accession>A0A507EXA2</accession>
<dbReference type="Pfam" id="PF11754">
    <property type="entry name" value="Velvet"/>
    <property type="match status" value="2"/>
</dbReference>
<dbReference type="OrthoDB" id="5599552at2759"/>
<feature type="domain" description="Velvet" evidence="6">
    <location>
        <begin position="7"/>
        <end position="428"/>
    </location>
</feature>
<protein>
    <recommendedName>
        <fullName evidence="6">Velvet domain-containing protein</fullName>
    </recommendedName>
</protein>
<dbReference type="EMBL" id="QEAP01000343">
    <property type="protein sequence ID" value="TPX68679.1"/>
    <property type="molecule type" value="Genomic_DNA"/>
</dbReference>
<dbReference type="InterPro" id="IPR038491">
    <property type="entry name" value="Velvet_dom_sf"/>
</dbReference>
<feature type="compositionally biased region" description="Low complexity" evidence="5">
    <location>
        <begin position="335"/>
        <end position="355"/>
    </location>
</feature>
<evidence type="ECO:0000313" key="7">
    <source>
        <dbReference type="EMBL" id="TPX68679.1"/>
    </source>
</evidence>
<evidence type="ECO:0000256" key="1">
    <source>
        <dbReference type="ARBA" id="ARBA00004123"/>
    </source>
</evidence>
<dbReference type="Proteomes" id="UP000320333">
    <property type="component" value="Unassembled WGS sequence"/>
</dbReference>
<evidence type="ECO:0000256" key="4">
    <source>
        <dbReference type="ARBA" id="ARBA00023242"/>
    </source>
</evidence>
<evidence type="ECO:0000313" key="8">
    <source>
        <dbReference type="Proteomes" id="UP000320333"/>
    </source>
</evidence>
<keyword evidence="3" id="KW-0804">Transcription</keyword>
<dbReference type="PANTHER" id="PTHR33572:SF3">
    <property type="entry name" value="VELVET COMPLEX SUBUNIT B"/>
    <property type="match status" value="1"/>
</dbReference>
<dbReference type="InterPro" id="IPR037525">
    <property type="entry name" value="Velvet_dom"/>
</dbReference>
<proteinExistence type="predicted"/>